<dbReference type="OrthoDB" id="258610at2"/>
<dbReference type="GO" id="GO:0016810">
    <property type="term" value="F:hydrolase activity, acting on carbon-nitrogen (but not peptide) bonds"/>
    <property type="evidence" value="ECO:0007669"/>
    <property type="project" value="InterPro"/>
</dbReference>
<protein>
    <submittedName>
        <fullName evidence="2">Polysaccharide deacetylase</fullName>
    </submittedName>
</protein>
<dbReference type="SUPFAM" id="SSF88713">
    <property type="entry name" value="Glycoside hydrolase/deacetylase"/>
    <property type="match status" value="1"/>
</dbReference>
<feature type="domain" description="NodB homology" evidence="1">
    <location>
        <begin position="77"/>
        <end position="270"/>
    </location>
</feature>
<dbReference type="PANTHER" id="PTHR10587:SF125">
    <property type="entry name" value="POLYSACCHARIDE DEACETYLASE YHEN-RELATED"/>
    <property type="match status" value="1"/>
</dbReference>
<dbReference type="InterPro" id="IPR050248">
    <property type="entry name" value="Polysacc_deacetylase_ArnD"/>
</dbReference>
<evidence type="ECO:0000313" key="3">
    <source>
        <dbReference type="Proteomes" id="UP000287872"/>
    </source>
</evidence>
<gene>
    <name evidence="2" type="ORF">Ctaglu_22440</name>
</gene>
<organism evidence="2 3">
    <name type="scientific">Clostridium tagluense</name>
    <dbReference type="NCBI Taxonomy" id="360422"/>
    <lineage>
        <taxon>Bacteria</taxon>
        <taxon>Bacillati</taxon>
        <taxon>Bacillota</taxon>
        <taxon>Clostridia</taxon>
        <taxon>Eubacteriales</taxon>
        <taxon>Clostridiaceae</taxon>
        <taxon>Clostridium</taxon>
    </lineage>
</organism>
<keyword evidence="3" id="KW-1185">Reference proteome</keyword>
<dbReference type="PROSITE" id="PS51677">
    <property type="entry name" value="NODB"/>
    <property type="match status" value="1"/>
</dbReference>
<evidence type="ECO:0000259" key="1">
    <source>
        <dbReference type="PROSITE" id="PS51677"/>
    </source>
</evidence>
<dbReference type="Gene3D" id="3.20.20.370">
    <property type="entry name" value="Glycoside hydrolase/deacetylase"/>
    <property type="match status" value="1"/>
</dbReference>
<comment type="caution">
    <text evidence="2">The sequence shown here is derived from an EMBL/GenBank/DDBJ whole genome shotgun (WGS) entry which is preliminary data.</text>
</comment>
<dbReference type="InterPro" id="IPR002509">
    <property type="entry name" value="NODB_dom"/>
</dbReference>
<dbReference type="PANTHER" id="PTHR10587">
    <property type="entry name" value="GLYCOSYL TRANSFERASE-RELATED"/>
    <property type="match status" value="1"/>
</dbReference>
<dbReference type="AlphaFoldDB" id="A0A401UM78"/>
<proteinExistence type="predicted"/>
<name>A0A401UM78_9CLOT</name>
<dbReference type="GO" id="GO:0005975">
    <property type="term" value="P:carbohydrate metabolic process"/>
    <property type="evidence" value="ECO:0007669"/>
    <property type="project" value="InterPro"/>
</dbReference>
<accession>A0A401UM78</accession>
<dbReference type="CDD" id="cd10944">
    <property type="entry name" value="CE4_SmPgdA_like"/>
    <property type="match status" value="1"/>
</dbReference>
<evidence type="ECO:0000313" key="2">
    <source>
        <dbReference type="EMBL" id="GCD10621.1"/>
    </source>
</evidence>
<reference evidence="2 3" key="1">
    <citation type="submission" date="2018-11" db="EMBL/GenBank/DDBJ databases">
        <title>Genome sequencing and assembly of Clostridium tagluense strain A121.</title>
        <authorList>
            <person name="Murakami T."/>
            <person name="Segawa T."/>
            <person name="Shcherbakova V.A."/>
            <person name="Mori H."/>
            <person name="Yoshimura Y."/>
        </authorList>
    </citation>
    <scope>NUCLEOTIDE SEQUENCE [LARGE SCALE GENOMIC DNA]</scope>
    <source>
        <strain evidence="2 3">A121</strain>
    </source>
</reference>
<dbReference type="InterPro" id="IPR011330">
    <property type="entry name" value="Glyco_hydro/deAcase_b/a-brl"/>
</dbReference>
<sequence>MLIILSLILYSSKVKIKTLKTSLSYEINTNKQLEISTKILKLSIIELQTNVNDLNKTINTLVVGTKPIANTLKTGEKEVYLTFDDGPSDNTSKVLEILKDNNVNATFFVNGHPGYEDIYKQIINQGNVIGNHTYSHDYKTAYSSISNYNQDVNKLNSFLEGIGIPRPTLMRFPGGSNNTISNNYGGKDIMNKLTSEEIKKGYQYIDWNVSSGDAEKMTESKDIIIDNVMRGSKGMKSIVILFHDSNPKTTTAQALPIIIKNLKERGYVFKTLSINSPIIHFK</sequence>
<dbReference type="EMBL" id="BHYK01000011">
    <property type="protein sequence ID" value="GCD10621.1"/>
    <property type="molecule type" value="Genomic_DNA"/>
</dbReference>
<dbReference type="Pfam" id="PF01522">
    <property type="entry name" value="Polysacc_deac_1"/>
    <property type="match status" value="1"/>
</dbReference>
<dbReference type="Proteomes" id="UP000287872">
    <property type="component" value="Unassembled WGS sequence"/>
</dbReference>